<organism evidence="1 2">
    <name type="scientific">Tanacetum coccineum</name>
    <dbReference type="NCBI Taxonomy" id="301880"/>
    <lineage>
        <taxon>Eukaryota</taxon>
        <taxon>Viridiplantae</taxon>
        <taxon>Streptophyta</taxon>
        <taxon>Embryophyta</taxon>
        <taxon>Tracheophyta</taxon>
        <taxon>Spermatophyta</taxon>
        <taxon>Magnoliopsida</taxon>
        <taxon>eudicotyledons</taxon>
        <taxon>Gunneridae</taxon>
        <taxon>Pentapetalae</taxon>
        <taxon>asterids</taxon>
        <taxon>campanulids</taxon>
        <taxon>Asterales</taxon>
        <taxon>Asteraceae</taxon>
        <taxon>Asteroideae</taxon>
        <taxon>Anthemideae</taxon>
        <taxon>Anthemidinae</taxon>
        <taxon>Tanacetum</taxon>
    </lineage>
</organism>
<gene>
    <name evidence="1" type="ORF">Tco_0976227</name>
</gene>
<reference evidence="1" key="2">
    <citation type="submission" date="2022-01" db="EMBL/GenBank/DDBJ databases">
        <authorList>
            <person name="Yamashiro T."/>
            <person name="Shiraishi A."/>
            <person name="Satake H."/>
            <person name="Nakayama K."/>
        </authorList>
    </citation>
    <scope>NUCLEOTIDE SEQUENCE</scope>
</reference>
<reference evidence="1" key="1">
    <citation type="journal article" date="2022" name="Int. J. Mol. Sci.">
        <title>Draft Genome of Tanacetum Coccineum: Genomic Comparison of Closely Related Tanacetum-Family Plants.</title>
        <authorList>
            <person name="Yamashiro T."/>
            <person name="Shiraishi A."/>
            <person name="Nakayama K."/>
            <person name="Satake H."/>
        </authorList>
    </citation>
    <scope>NUCLEOTIDE SEQUENCE</scope>
</reference>
<protein>
    <submittedName>
        <fullName evidence="1">Uncharacterized protein</fullName>
    </submittedName>
</protein>
<dbReference type="Proteomes" id="UP001151760">
    <property type="component" value="Unassembled WGS sequence"/>
</dbReference>
<keyword evidence="2" id="KW-1185">Reference proteome</keyword>
<comment type="caution">
    <text evidence="1">The sequence shown here is derived from an EMBL/GenBank/DDBJ whole genome shotgun (WGS) entry which is preliminary data.</text>
</comment>
<dbReference type="EMBL" id="BQNB010016291">
    <property type="protein sequence ID" value="GJT50070.1"/>
    <property type="molecule type" value="Genomic_DNA"/>
</dbReference>
<evidence type="ECO:0000313" key="2">
    <source>
        <dbReference type="Proteomes" id="UP001151760"/>
    </source>
</evidence>
<name>A0ABQ5EGL4_9ASTR</name>
<proteinExistence type="predicted"/>
<sequence length="221" mass="25350">MVDQEEVHVSLLASKDAKRSEYYKLVALNNVIVEALEEIETQEVNVYILDGGNDGIPEIHQPYSKNVGREESIETSELPSWILMVDVEIYRFDETKEQKNETRSTNLALWDSRRLEVKQYSIMCGGMARMHVYNKQQFLIEDEAAAAAGRHLWFMMIIGFLVSSSNLVTTTKRKDLVIPVLCQTKVSAARVKRSFVLMLLASKVFNAAYSRYYYCLGFEEV</sequence>
<evidence type="ECO:0000313" key="1">
    <source>
        <dbReference type="EMBL" id="GJT50070.1"/>
    </source>
</evidence>
<accession>A0ABQ5EGL4</accession>